<dbReference type="EMBL" id="NAJL01000006">
    <property type="protein sequence ID" value="TKA32089.1"/>
    <property type="molecule type" value="Genomic_DNA"/>
</dbReference>
<dbReference type="Proteomes" id="UP000308549">
    <property type="component" value="Unassembled WGS sequence"/>
</dbReference>
<comment type="caution">
    <text evidence="2">The sequence shown here is derived from an EMBL/GenBank/DDBJ whole genome shotgun (WGS) entry which is preliminary data.</text>
</comment>
<feature type="compositionally biased region" description="Low complexity" evidence="1">
    <location>
        <begin position="180"/>
        <end position="198"/>
    </location>
</feature>
<evidence type="ECO:0000313" key="3">
    <source>
        <dbReference type="Proteomes" id="UP000308549"/>
    </source>
</evidence>
<evidence type="ECO:0000256" key="1">
    <source>
        <dbReference type="SAM" id="MobiDB-lite"/>
    </source>
</evidence>
<feature type="region of interest" description="Disordered" evidence="1">
    <location>
        <begin position="289"/>
        <end position="317"/>
    </location>
</feature>
<reference evidence="2 3" key="1">
    <citation type="submission" date="2017-03" db="EMBL/GenBank/DDBJ databases">
        <title>Genomes of endolithic fungi from Antarctica.</title>
        <authorList>
            <person name="Coleine C."/>
            <person name="Masonjones S."/>
            <person name="Stajich J.E."/>
        </authorList>
    </citation>
    <scope>NUCLEOTIDE SEQUENCE [LARGE SCALE GENOMIC DNA]</scope>
    <source>
        <strain evidence="2 3">CCFEE 6315</strain>
    </source>
</reference>
<name>A0A4V5N5N0_9PEZI</name>
<gene>
    <name evidence="2" type="ORF">B0A50_01336</name>
</gene>
<organism evidence="2 3">
    <name type="scientific">Salinomyces thailandicus</name>
    <dbReference type="NCBI Taxonomy" id="706561"/>
    <lineage>
        <taxon>Eukaryota</taxon>
        <taxon>Fungi</taxon>
        <taxon>Dikarya</taxon>
        <taxon>Ascomycota</taxon>
        <taxon>Pezizomycotina</taxon>
        <taxon>Dothideomycetes</taxon>
        <taxon>Dothideomycetidae</taxon>
        <taxon>Mycosphaerellales</taxon>
        <taxon>Teratosphaeriaceae</taxon>
        <taxon>Salinomyces</taxon>
    </lineage>
</organism>
<evidence type="ECO:0000313" key="2">
    <source>
        <dbReference type="EMBL" id="TKA32089.1"/>
    </source>
</evidence>
<sequence>MAVKQLSQRPEDVPPSALLLEYEGMGTDMSMYGLSYCILGCVGNEHLFDDYPNIEHLLFDDYPDKKHSLIDGYPPSQANSKPPSTTTYTEDMQQRIKNMQPTHSDHYLPVMPRSPVTPKTPIAKTYPWYTFSICDFDFEQAMAASDENYNSHDDVRAHPMPASYSASQALPPTQPTAVIQPSAQSQPPSQPQPSTQAPGNEIPDEVLAIMYAIKELKKDRRGRKAGVATRYPSRNTLKKSVELEKVISRKTGCLMLEKKGGLLRRWMGDERLFDEGWWRYLTEEHYLPIDEDPAAEKTGRKRKCDSAAPSPAKKRAQ</sequence>
<accession>A0A4V5N5N0</accession>
<feature type="compositionally biased region" description="Polar residues" evidence="1">
    <location>
        <begin position="164"/>
        <end position="179"/>
    </location>
</feature>
<dbReference type="AlphaFoldDB" id="A0A4V5N5N0"/>
<protein>
    <submittedName>
        <fullName evidence="2">Uncharacterized protein</fullName>
    </submittedName>
</protein>
<keyword evidence="3" id="KW-1185">Reference proteome</keyword>
<feature type="region of interest" description="Disordered" evidence="1">
    <location>
        <begin position="149"/>
        <end position="200"/>
    </location>
</feature>
<dbReference type="OrthoDB" id="3911991at2759"/>
<proteinExistence type="predicted"/>
<feature type="compositionally biased region" description="Basic and acidic residues" evidence="1">
    <location>
        <begin position="289"/>
        <end position="298"/>
    </location>
</feature>